<dbReference type="Pfam" id="PF02771">
    <property type="entry name" value="Acyl-CoA_dh_N"/>
    <property type="match status" value="1"/>
</dbReference>
<dbReference type="SUPFAM" id="SSF47203">
    <property type="entry name" value="Acyl-CoA dehydrogenase C-terminal domain-like"/>
    <property type="match status" value="1"/>
</dbReference>
<dbReference type="EMBL" id="JBIVGG010000008">
    <property type="protein sequence ID" value="MFJ4081254.1"/>
    <property type="molecule type" value="Genomic_DNA"/>
</dbReference>
<dbReference type="InterPro" id="IPR006091">
    <property type="entry name" value="Acyl-CoA_Oxase/DH_mid-dom"/>
</dbReference>
<evidence type="ECO:0000256" key="5">
    <source>
        <dbReference type="ARBA" id="ARBA00023002"/>
    </source>
</evidence>
<feature type="domain" description="Acyl-CoA dehydrogenase/oxidase C-terminal" evidence="7">
    <location>
        <begin position="221"/>
        <end position="372"/>
    </location>
</feature>
<proteinExistence type="inferred from homology"/>
<keyword evidence="4 6" id="KW-0274">FAD</keyword>
<dbReference type="RefSeq" id="WP_402073136.1">
    <property type="nucleotide sequence ID" value="NZ_JBIVGG010000008.1"/>
</dbReference>
<dbReference type="Gene3D" id="1.10.540.10">
    <property type="entry name" value="Acyl-CoA dehydrogenase/oxidase, N-terminal domain"/>
    <property type="match status" value="1"/>
</dbReference>
<dbReference type="PANTHER" id="PTHR43292">
    <property type="entry name" value="ACYL-COA DEHYDROGENASE"/>
    <property type="match status" value="1"/>
</dbReference>
<evidence type="ECO:0000256" key="1">
    <source>
        <dbReference type="ARBA" id="ARBA00001974"/>
    </source>
</evidence>
<accession>A0ABW8FGR5</accession>
<dbReference type="InterPro" id="IPR036250">
    <property type="entry name" value="AcylCo_DH-like_C"/>
</dbReference>
<dbReference type="Pfam" id="PF00441">
    <property type="entry name" value="Acyl-CoA_dh_1"/>
    <property type="match status" value="1"/>
</dbReference>
<dbReference type="InterPro" id="IPR009075">
    <property type="entry name" value="AcylCo_DH/oxidase_C"/>
</dbReference>
<keyword evidence="3 6" id="KW-0285">Flavoprotein</keyword>
<dbReference type="InterPro" id="IPR037069">
    <property type="entry name" value="AcylCoA_DH/ox_N_sf"/>
</dbReference>
<gene>
    <name evidence="10" type="ORF">ACIP2Z_20110</name>
</gene>
<keyword evidence="11" id="KW-1185">Reference proteome</keyword>
<organism evidence="10 11">
    <name type="scientific">Streptomyces iakyrus</name>
    <dbReference type="NCBI Taxonomy" id="68219"/>
    <lineage>
        <taxon>Bacteria</taxon>
        <taxon>Bacillati</taxon>
        <taxon>Actinomycetota</taxon>
        <taxon>Actinomycetes</taxon>
        <taxon>Kitasatosporales</taxon>
        <taxon>Streptomycetaceae</taxon>
        <taxon>Streptomyces</taxon>
    </lineage>
</organism>
<evidence type="ECO:0000313" key="11">
    <source>
        <dbReference type="Proteomes" id="UP001617511"/>
    </source>
</evidence>
<dbReference type="InterPro" id="IPR052161">
    <property type="entry name" value="Mycobact_Acyl-CoA_DH"/>
</dbReference>
<keyword evidence="5 6" id="KW-0560">Oxidoreductase</keyword>
<evidence type="ECO:0000259" key="8">
    <source>
        <dbReference type="Pfam" id="PF02770"/>
    </source>
</evidence>
<feature type="domain" description="Acyl-CoA dehydrogenase/oxidase N-terminal" evidence="9">
    <location>
        <begin position="8"/>
        <end position="110"/>
    </location>
</feature>
<protein>
    <submittedName>
        <fullName evidence="10">Acyl-CoA dehydrogenase family protein</fullName>
    </submittedName>
</protein>
<sequence length="382" mass="41538">MDFDFGPEDDAFRSEARDWLATHVKGETGRRTWERILGAAGWIGIGWDGDGYGNRRATLTQQVVWAEEYARSAAPPRSGHIGENLLAPTLLAHGTDEQKARFLPPIAAGEELWCQGYSEPGAGSDLAGIRTAAVREPDGRTYRVTGQKIWTSLAHEADWCFVLARTGPGSVRHHGLTFLLVPMDQPGRIEVRPIRQMTGTSDFNEVFFDGAHAEHVVGGEGNGWRVAMSLLGFERGVSTLAQQIGFAEELAGVVRAAVASGAVRDPVVRERLVRQWAELRTMRWNSLRTLGGSGDAGAPSVAKLLWAGWHQRLGELAVLVRGAEAAVGPADWSVSEPYGLDASQHLFLFSRADTIYGGSDQIQRTIIAERVLGLPREPKGAV</sequence>
<comment type="caution">
    <text evidence="10">The sequence shown here is derived from an EMBL/GenBank/DDBJ whole genome shotgun (WGS) entry which is preliminary data.</text>
</comment>
<name>A0ABW8FGR5_9ACTN</name>
<evidence type="ECO:0000256" key="3">
    <source>
        <dbReference type="ARBA" id="ARBA00022630"/>
    </source>
</evidence>
<evidence type="ECO:0000259" key="7">
    <source>
        <dbReference type="Pfam" id="PF00441"/>
    </source>
</evidence>
<evidence type="ECO:0000256" key="2">
    <source>
        <dbReference type="ARBA" id="ARBA00009347"/>
    </source>
</evidence>
<dbReference type="InterPro" id="IPR009100">
    <property type="entry name" value="AcylCoA_DH/oxidase_NM_dom_sf"/>
</dbReference>
<evidence type="ECO:0000313" key="10">
    <source>
        <dbReference type="EMBL" id="MFJ4081254.1"/>
    </source>
</evidence>
<reference evidence="10 11" key="1">
    <citation type="submission" date="2024-10" db="EMBL/GenBank/DDBJ databases">
        <title>The Natural Products Discovery Center: Release of the First 8490 Sequenced Strains for Exploring Actinobacteria Biosynthetic Diversity.</title>
        <authorList>
            <person name="Kalkreuter E."/>
            <person name="Kautsar S.A."/>
            <person name="Yang D."/>
            <person name="Bader C.D."/>
            <person name="Teijaro C.N."/>
            <person name="Fluegel L."/>
            <person name="Davis C.M."/>
            <person name="Simpson J.R."/>
            <person name="Lauterbach L."/>
            <person name="Steele A.D."/>
            <person name="Gui C."/>
            <person name="Meng S."/>
            <person name="Li G."/>
            <person name="Viehrig K."/>
            <person name="Ye F."/>
            <person name="Su P."/>
            <person name="Kiefer A.F."/>
            <person name="Nichols A."/>
            <person name="Cepeda A.J."/>
            <person name="Yan W."/>
            <person name="Fan B."/>
            <person name="Jiang Y."/>
            <person name="Adhikari A."/>
            <person name="Zheng C.-J."/>
            <person name="Schuster L."/>
            <person name="Cowan T.M."/>
            <person name="Smanski M.J."/>
            <person name="Chevrette M.G."/>
            <person name="De Carvalho L.P.S."/>
            <person name="Shen B."/>
        </authorList>
    </citation>
    <scope>NUCLEOTIDE SEQUENCE [LARGE SCALE GENOMIC DNA]</scope>
    <source>
        <strain evidence="10 11">NPDC089932</strain>
    </source>
</reference>
<evidence type="ECO:0000256" key="6">
    <source>
        <dbReference type="RuleBase" id="RU362125"/>
    </source>
</evidence>
<dbReference type="Proteomes" id="UP001617511">
    <property type="component" value="Unassembled WGS sequence"/>
</dbReference>
<dbReference type="InterPro" id="IPR013786">
    <property type="entry name" value="AcylCoA_DH/ox_N"/>
</dbReference>
<feature type="domain" description="Acyl-CoA oxidase/dehydrogenase middle" evidence="8">
    <location>
        <begin position="114"/>
        <end position="209"/>
    </location>
</feature>
<dbReference type="InterPro" id="IPR046373">
    <property type="entry name" value="Acyl-CoA_Oxase/DH_mid-dom_sf"/>
</dbReference>
<comment type="similarity">
    <text evidence="2 6">Belongs to the acyl-CoA dehydrogenase family.</text>
</comment>
<dbReference type="Pfam" id="PF02770">
    <property type="entry name" value="Acyl-CoA_dh_M"/>
    <property type="match status" value="1"/>
</dbReference>
<evidence type="ECO:0000259" key="9">
    <source>
        <dbReference type="Pfam" id="PF02771"/>
    </source>
</evidence>
<dbReference type="PANTHER" id="PTHR43292:SF3">
    <property type="entry name" value="ACYL-COA DEHYDROGENASE FADE29"/>
    <property type="match status" value="1"/>
</dbReference>
<dbReference type="SUPFAM" id="SSF56645">
    <property type="entry name" value="Acyl-CoA dehydrogenase NM domain-like"/>
    <property type="match status" value="1"/>
</dbReference>
<evidence type="ECO:0000256" key="4">
    <source>
        <dbReference type="ARBA" id="ARBA00022827"/>
    </source>
</evidence>
<comment type="cofactor">
    <cofactor evidence="1 6">
        <name>FAD</name>
        <dbReference type="ChEBI" id="CHEBI:57692"/>
    </cofactor>
</comment>
<dbReference type="Gene3D" id="2.40.110.10">
    <property type="entry name" value="Butyryl-CoA Dehydrogenase, subunit A, domain 2"/>
    <property type="match status" value="1"/>
</dbReference>
<dbReference type="Gene3D" id="1.20.140.10">
    <property type="entry name" value="Butyryl-CoA Dehydrogenase, subunit A, domain 3"/>
    <property type="match status" value="1"/>
</dbReference>